<dbReference type="RefSeq" id="XP_018987056.1">
    <property type="nucleotide sequence ID" value="XM_019127988.1"/>
</dbReference>
<dbReference type="EMBL" id="KV454427">
    <property type="protein sequence ID" value="ODQ81728.1"/>
    <property type="molecule type" value="Genomic_DNA"/>
</dbReference>
<feature type="transmembrane region" description="Helical" evidence="1">
    <location>
        <begin position="6"/>
        <end position="27"/>
    </location>
</feature>
<dbReference type="GeneID" id="30145841"/>
<dbReference type="AlphaFoldDB" id="A0A1E3QVP5"/>
<name>A0A1E3QVP5_9ASCO</name>
<proteinExistence type="predicted"/>
<reference evidence="3" key="1">
    <citation type="submission" date="2016-05" db="EMBL/GenBank/DDBJ databases">
        <title>Comparative genomics of biotechnologically important yeasts.</title>
        <authorList>
            <consortium name="DOE Joint Genome Institute"/>
            <person name="Riley R."/>
            <person name="Haridas S."/>
            <person name="Wolfe K.H."/>
            <person name="Lopes M.R."/>
            <person name="Hittinger C.T."/>
            <person name="Goker M."/>
            <person name="Salamov A."/>
            <person name="Wisecaver J."/>
            <person name="Long T.M."/>
            <person name="Aerts A.L."/>
            <person name="Barry K."/>
            <person name="Choi C."/>
            <person name="Clum A."/>
            <person name="Coughlan A.Y."/>
            <person name="Deshpande S."/>
            <person name="Douglass A.P."/>
            <person name="Hanson S.J."/>
            <person name="Klenk H.-P."/>
            <person name="Labutti K."/>
            <person name="Lapidus A."/>
            <person name="Lindquist E."/>
            <person name="Lipzen A."/>
            <person name="Meier-Kolthoff J.P."/>
            <person name="Ohm R.A."/>
            <person name="Otillar R.P."/>
            <person name="Pangilinan J."/>
            <person name="Peng Y."/>
            <person name="Rokas A."/>
            <person name="Rosa C.A."/>
            <person name="Scheuner C."/>
            <person name="Sibirny A.A."/>
            <person name="Slot J.C."/>
            <person name="Stielow J.B."/>
            <person name="Sun H."/>
            <person name="Kurtzman C.P."/>
            <person name="Blackwell M."/>
            <person name="Grigoriev I.V."/>
            <person name="Jeffries T.W."/>
        </authorList>
    </citation>
    <scope>NUCLEOTIDE SEQUENCE [LARGE SCALE GENOMIC DNA]</scope>
    <source>
        <strain evidence="3">NRRL Y-12698</strain>
    </source>
</reference>
<evidence type="ECO:0000256" key="1">
    <source>
        <dbReference type="SAM" id="Phobius"/>
    </source>
</evidence>
<keyword evidence="3" id="KW-1185">Reference proteome</keyword>
<organism evidence="2 3">
    <name type="scientific">Babjeviella inositovora NRRL Y-12698</name>
    <dbReference type="NCBI Taxonomy" id="984486"/>
    <lineage>
        <taxon>Eukaryota</taxon>
        <taxon>Fungi</taxon>
        <taxon>Dikarya</taxon>
        <taxon>Ascomycota</taxon>
        <taxon>Saccharomycotina</taxon>
        <taxon>Pichiomycetes</taxon>
        <taxon>Serinales incertae sedis</taxon>
        <taxon>Babjeviella</taxon>
    </lineage>
</organism>
<evidence type="ECO:0000313" key="3">
    <source>
        <dbReference type="Proteomes" id="UP000094336"/>
    </source>
</evidence>
<feature type="transmembrane region" description="Helical" evidence="1">
    <location>
        <begin position="386"/>
        <end position="405"/>
    </location>
</feature>
<sequence>MKELDYTWGLVPSLVATYAAYLLLGWYSPGIDSGSHSATVAELVNPILLGLAIPFVSLILRNFFQSCLPLSTFDGLQYTLVALEEAERYFMLGVLSKPQSHGPGDPSVWYLLPSHVFTFALAHSAFHCCEFLVGFAPFGRDYSRFERFAEVLDQHYKLTTEVRKNSTLSNISSIRKAYTRCHVDQEPETSPQTFVIHYGQDKVLEDPVHLDLGTRNSSSYGSTVDEAPELRVLSCEAECVCVSNTYWESGKPKHHPQCHLSKKDKPIPEAQGYMNQHVWDHPNAKTPGPVQVLSPHVVLSGESYVLDLENGSVCYYHDVEMDEDGIDPSYQLIGVPLGQLHFVYPFIWQHSSTLSHLSTALLMSTSRISVQSWVVSEAQKNSTTVWLLYVLFAALLTVRLLRTFLFGKMDLTTYQKLSVVLLVFDIGMFIAGYLCLVV</sequence>
<keyword evidence="1" id="KW-0472">Membrane</keyword>
<accession>A0A1E3QVP5</accession>
<feature type="transmembrane region" description="Helical" evidence="1">
    <location>
        <begin position="417"/>
        <end position="436"/>
    </location>
</feature>
<dbReference type="Proteomes" id="UP000094336">
    <property type="component" value="Unassembled WGS sequence"/>
</dbReference>
<keyword evidence="1" id="KW-0812">Transmembrane</keyword>
<protein>
    <submittedName>
        <fullName evidence="2">Uncharacterized protein</fullName>
    </submittedName>
</protein>
<keyword evidence="1" id="KW-1133">Transmembrane helix</keyword>
<gene>
    <name evidence="2" type="ORF">BABINDRAFT_159977</name>
</gene>
<feature type="transmembrane region" description="Helical" evidence="1">
    <location>
        <begin position="39"/>
        <end position="60"/>
    </location>
</feature>
<evidence type="ECO:0000313" key="2">
    <source>
        <dbReference type="EMBL" id="ODQ81728.1"/>
    </source>
</evidence>